<evidence type="ECO:0000256" key="1">
    <source>
        <dbReference type="SAM" id="MobiDB-lite"/>
    </source>
</evidence>
<dbReference type="GeneID" id="54347883"/>
<dbReference type="Proteomes" id="UP000800082">
    <property type="component" value="Unassembled WGS sequence"/>
</dbReference>
<keyword evidence="2" id="KW-0812">Transmembrane</keyword>
<feature type="transmembrane region" description="Helical" evidence="2">
    <location>
        <begin position="320"/>
        <end position="343"/>
    </location>
</feature>
<feature type="transmembrane region" description="Helical" evidence="2">
    <location>
        <begin position="355"/>
        <end position="373"/>
    </location>
</feature>
<feature type="transmembrane region" description="Helical" evidence="2">
    <location>
        <begin position="171"/>
        <end position="190"/>
    </location>
</feature>
<dbReference type="PANTHER" id="PTHR37577">
    <property type="entry name" value="INTEGRAL MEMBRANE PROTEIN"/>
    <property type="match status" value="1"/>
</dbReference>
<feature type="transmembrane region" description="Helical" evidence="2">
    <location>
        <begin position="488"/>
        <end position="505"/>
    </location>
</feature>
<dbReference type="PANTHER" id="PTHR37577:SF1">
    <property type="entry name" value="INTEGRAL MEMBRANE PROTEIN"/>
    <property type="match status" value="1"/>
</dbReference>
<feature type="transmembrane region" description="Helical" evidence="2">
    <location>
        <begin position="138"/>
        <end position="159"/>
    </location>
</feature>
<dbReference type="RefSeq" id="XP_033445096.1">
    <property type="nucleotide sequence ID" value="XM_033590222.1"/>
</dbReference>
<keyword evidence="2" id="KW-1133">Transmembrane helix</keyword>
<accession>A0A6A5RCN7</accession>
<evidence type="ECO:0000313" key="4">
    <source>
        <dbReference type="Proteomes" id="UP000800082"/>
    </source>
</evidence>
<organism evidence="3 4">
    <name type="scientific">Didymella exigua CBS 183.55</name>
    <dbReference type="NCBI Taxonomy" id="1150837"/>
    <lineage>
        <taxon>Eukaryota</taxon>
        <taxon>Fungi</taxon>
        <taxon>Dikarya</taxon>
        <taxon>Ascomycota</taxon>
        <taxon>Pezizomycotina</taxon>
        <taxon>Dothideomycetes</taxon>
        <taxon>Pleosporomycetidae</taxon>
        <taxon>Pleosporales</taxon>
        <taxon>Pleosporineae</taxon>
        <taxon>Didymellaceae</taxon>
        <taxon>Didymella</taxon>
    </lineage>
</organism>
<sequence>MGNCGSSLNCAQCFYPEPRRNCTTEIEVNADIAGIGVLTSLYFSAWILSIVIVWGYFRKSLPSDLLTSTDHYIVQLLKRRLSPFSDVDVKSEQTAVQRKTSGVVTGFTKILGDQQLISGIAILSAGLASRCNISLYEFNIVTCLAYFCLWTHLVSLQVLRGYLYTHTFVRAWRIGLTIGLFLLFGFSYTINTATYDVDFGESSRLNIGNMFQCVFEAPEYMKSVRFDAWYSVTLVGTLAYRHVLAIGDLFFPPETDTINVLISRITSRFLRKTGLSQAERREIVENSFAKYYDWLRPPKEGDNRTPISKWYYLQIYFDSYLSSIPALFAGMSYGTVSTIQAVWGDFDTTGLEKLGFGQIVALGLLLLTLLAAAEIRNEQSIIASVTNNPDPMELSETPVQDEIDNTTSGETSIARDVAINASDPCKERYLCFGVTKPKSELHRLTAMVSTPDDFDDSPIIARRLAMVLGRIWVAHTLLYTYVGLGWNFSMLELSIVTLMVLWKSFRVLLVFKRIHDQTYFVKIEAEVRIRKNSRLSSSSRQPLVCASSTQPRASVASTQPSMGHSTSVSGPPSPSIHPYGATGRSGSSSSSHRRNENGSDAESPIHGSLQYRGLFPFTPA</sequence>
<proteinExistence type="predicted"/>
<name>A0A6A5RCN7_9PLEO</name>
<keyword evidence="2" id="KW-0472">Membrane</keyword>
<dbReference type="EMBL" id="ML978990">
    <property type="protein sequence ID" value="KAF1924844.1"/>
    <property type="molecule type" value="Genomic_DNA"/>
</dbReference>
<evidence type="ECO:0000256" key="2">
    <source>
        <dbReference type="SAM" id="Phobius"/>
    </source>
</evidence>
<feature type="region of interest" description="Disordered" evidence="1">
    <location>
        <begin position="540"/>
        <end position="620"/>
    </location>
</feature>
<dbReference type="OrthoDB" id="5427664at2759"/>
<evidence type="ECO:0000313" key="3">
    <source>
        <dbReference type="EMBL" id="KAF1924844.1"/>
    </source>
</evidence>
<feature type="compositionally biased region" description="Polar residues" evidence="1">
    <location>
        <begin position="540"/>
        <end position="570"/>
    </location>
</feature>
<gene>
    <name evidence="3" type="ORF">M421DRAFT_401486</name>
</gene>
<keyword evidence="4" id="KW-1185">Reference proteome</keyword>
<reference evidence="3" key="1">
    <citation type="journal article" date="2020" name="Stud. Mycol.">
        <title>101 Dothideomycetes genomes: a test case for predicting lifestyles and emergence of pathogens.</title>
        <authorList>
            <person name="Haridas S."/>
            <person name="Albert R."/>
            <person name="Binder M."/>
            <person name="Bloem J."/>
            <person name="Labutti K."/>
            <person name="Salamov A."/>
            <person name="Andreopoulos B."/>
            <person name="Baker S."/>
            <person name="Barry K."/>
            <person name="Bills G."/>
            <person name="Bluhm B."/>
            <person name="Cannon C."/>
            <person name="Castanera R."/>
            <person name="Culley D."/>
            <person name="Daum C."/>
            <person name="Ezra D."/>
            <person name="Gonzalez J."/>
            <person name="Henrissat B."/>
            <person name="Kuo A."/>
            <person name="Liang C."/>
            <person name="Lipzen A."/>
            <person name="Lutzoni F."/>
            <person name="Magnuson J."/>
            <person name="Mondo S."/>
            <person name="Nolan M."/>
            <person name="Ohm R."/>
            <person name="Pangilinan J."/>
            <person name="Park H.-J."/>
            <person name="Ramirez L."/>
            <person name="Alfaro M."/>
            <person name="Sun H."/>
            <person name="Tritt A."/>
            <person name="Yoshinaga Y."/>
            <person name="Zwiers L.-H."/>
            <person name="Turgeon B."/>
            <person name="Goodwin S."/>
            <person name="Spatafora J."/>
            <person name="Crous P."/>
            <person name="Grigoriev I."/>
        </authorList>
    </citation>
    <scope>NUCLEOTIDE SEQUENCE</scope>
    <source>
        <strain evidence="3">CBS 183.55</strain>
    </source>
</reference>
<protein>
    <submittedName>
        <fullName evidence="3">Uncharacterized protein</fullName>
    </submittedName>
</protein>
<feature type="transmembrane region" description="Helical" evidence="2">
    <location>
        <begin position="32"/>
        <end position="57"/>
    </location>
</feature>
<dbReference type="AlphaFoldDB" id="A0A6A5RCN7"/>
<dbReference type="InterPro" id="IPR053018">
    <property type="entry name" value="Elsinochrome_Biosynth-Asso"/>
</dbReference>